<dbReference type="AlphaFoldDB" id="B4J463"/>
<dbReference type="EMBL" id="CH916367">
    <property type="protein sequence ID" value="EDW02669.1"/>
    <property type="molecule type" value="Genomic_DNA"/>
</dbReference>
<dbReference type="PhylomeDB" id="B4J463"/>
<evidence type="ECO:0000313" key="2">
    <source>
        <dbReference type="Proteomes" id="UP000001070"/>
    </source>
</evidence>
<sequence length="103" mass="11855">MAENKCDMPNKPDCGATKLNADQSAIPTETEVEEPIVYDYMKYAKKNKKGKGVYGKAKVTKSVSFKQIVELVTFTEDWKMLKSQSHLRTDEEQRKCTISRRNF</sequence>
<dbReference type="eggNOG" id="ENOG502TBN1">
    <property type="taxonomic scope" value="Eukaryota"/>
</dbReference>
<name>B4J463_DROGR</name>
<dbReference type="KEGG" id="dgr:6559477"/>
<reference evidence="1 2" key="1">
    <citation type="journal article" date="2007" name="Nature">
        <title>Evolution of genes and genomes on the Drosophila phylogeny.</title>
        <authorList>
            <consortium name="Drosophila 12 Genomes Consortium"/>
            <person name="Clark A.G."/>
            <person name="Eisen M.B."/>
            <person name="Smith D.R."/>
            <person name="Bergman C.M."/>
            <person name="Oliver B."/>
            <person name="Markow T.A."/>
            <person name="Kaufman T.C."/>
            <person name="Kellis M."/>
            <person name="Gelbart W."/>
            <person name="Iyer V.N."/>
            <person name="Pollard D.A."/>
            <person name="Sackton T.B."/>
            <person name="Larracuente A.M."/>
            <person name="Singh N.D."/>
            <person name="Abad J.P."/>
            <person name="Abt D.N."/>
            <person name="Adryan B."/>
            <person name="Aguade M."/>
            <person name="Akashi H."/>
            <person name="Anderson W.W."/>
            <person name="Aquadro C.F."/>
            <person name="Ardell D.H."/>
            <person name="Arguello R."/>
            <person name="Artieri C.G."/>
            <person name="Barbash D.A."/>
            <person name="Barker D."/>
            <person name="Barsanti P."/>
            <person name="Batterham P."/>
            <person name="Batzoglou S."/>
            <person name="Begun D."/>
            <person name="Bhutkar A."/>
            <person name="Blanco E."/>
            <person name="Bosak S.A."/>
            <person name="Bradley R.K."/>
            <person name="Brand A.D."/>
            <person name="Brent M.R."/>
            <person name="Brooks A.N."/>
            <person name="Brown R.H."/>
            <person name="Butlin R.K."/>
            <person name="Caggese C."/>
            <person name="Calvi B.R."/>
            <person name="Bernardo de Carvalho A."/>
            <person name="Caspi A."/>
            <person name="Castrezana S."/>
            <person name="Celniker S.E."/>
            <person name="Chang J.L."/>
            <person name="Chapple C."/>
            <person name="Chatterji S."/>
            <person name="Chinwalla A."/>
            <person name="Civetta A."/>
            <person name="Clifton S.W."/>
            <person name="Comeron J.M."/>
            <person name="Costello J.C."/>
            <person name="Coyne J.A."/>
            <person name="Daub J."/>
            <person name="David R.G."/>
            <person name="Delcher A.L."/>
            <person name="Delehaunty K."/>
            <person name="Do C.B."/>
            <person name="Ebling H."/>
            <person name="Edwards K."/>
            <person name="Eickbush T."/>
            <person name="Evans J.D."/>
            <person name="Filipski A."/>
            <person name="Findeiss S."/>
            <person name="Freyhult E."/>
            <person name="Fulton L."/>
            <person name="Fulton R."/>
            <person name="Garcia A.C."/>
            <person name="Gardiner A."/>
            <person name="Garfield D.A."/>
            <person name="Garvin B.E."/>
            <person name="Gibson G."/>
            <person name="Gilbert D."/>
            <person name="Gnerre S."/>
            <person name="Godfrey J."/>
            <person name="Good R."/>
            <person name="Gotea V."/>
            <person name="Gravely B."/>
            <person name="Greenberg A.J."/>
            <person name="Griffiths-Jones S."/>
            <person name="Gross S."/>
            <person name="Guigo R."/>
            <person name="Gustafson E.A."/>
            <person name="Haerty W."/>
            <person name="Hahn M.W."/>
            <person name="Halligan D.L."/>
            <person name="Halpern A.L."/>
            <person name="Halter G.M."/>
            <person name="Han M.V."/>
            <person name="Heger A."/>
            <person name="Hillier L."/>
            <person name="Hinrichs A.S."/>
            <person name="Holmes I."/>
            <person name="Hoskins R.A."/>
            <person name="Hubisz M.J."/>
            <person name="Hultmark D."/>
            <person name="Huntley M.A."/>
            <person name="Jaffe D.B."/>
            <person name="Jagadeeshan S."/>
            <person name="Jeck W.R."/>
            <person name="Johnson J."/>
            <person name="Jones C.D."/>
            <person name="Jordan W.C."/>
            <person name="Karpen G.H."/>
            <person name="Kataoka E."/>
            <person name="Keightley P.D."/>
            <person name="Kheradpour P."/>
            <person name="Kirkness E.F."/>
            <person name="Koerich L.B."/>
            <person name="Kristiansen K."/>
            <person name="Kudrna D."/>
            <person name="Kulathinal R.J."/>
            <person name="Kumar S."/>
            <person name="Kwok R."/>
            <person name="Lander E."/>
            <person name="Langley C.H."/>
            <person name="Lapoint R."/>
            <person name="Lazzaro B.P."/>
            <person name="Lee S.J."/>
            <person name="Levesque L."/>
            <person name="Li R."/>
            <person name="Lin C.F."/>
            <person name="Lin M.F."/>
            <person name="Lindblad-Toh K."/>
            <person name="Llopart A."/>
            <person name="Long M."/>
            <person name="Low L."/>
            <person name="Lozovsky E."/>
            <person name="Lu J."/>
            <person name="Luo M."/>
            <person name="Machado C.A."/>
            <person name="Makalowski W."/>
            <person name="Marzo M."/>
            <person name="Matsuda M."/>
            <person name="Matzkin L."/>
            <person name="McAllister B."/>
            <person name="McBride C.S."/>
            <person name="McKernan B."/>
            <person name="McKernan K."/>
            <person name="Mendez-Lago M."/>
            <person name="Minx P."/>
            <person name="Mollenhauer M.U."/>
            <person name="Montooth K."/>
            <person name="Mount S.M."/>
            <person name="Mu X."/>
            <person name="Myers E."/>
            <person name="Negre B."/>
            <person name="Newfeld S."/>
            <person name="Nielsen R."/>
            <person name="Noor M.A."/>
            <person name="O'Grady P."/>
            <person name="Pachter L."/>
            <person name="Papaceit M."/>
            <person name="Parisi M.J."/>
            <person name="Parisi M."/>
            <person name="Parts L."/>
            <person name="Pedersen J.S."/>
            <person name="Pesole G."/>
            <person name="Phillippy A.M."/>
            <person name="Ponting C.P."/>
            <person name="Pop M."/>
            <person name="Porcelli D."/>
            <person name="Powell J.R."/>
            <person name="Prohaska S."/>
            <person name="Pruitt K."/>
            <person name="Puig M."/>
            <person name="Quesneville H."/>
            <person name="Ram K.R."/>
            <person name="Rand D."/>
            <person name="Rasmussen M.D."/>
            <person name="Reed L.K."/>
            <person name="Reenan R."/>
            <person name="Reily A."/>
            <person name="Remington K.A."/>
            <person name="Rieger T.T."/>
            <person name="Ritchie M.G."/>
            <person name="Robin C."/>
            <person name="Rogers Y.H."/>
            <person name="Rohde C."/>
            <person name="Rozas J."/>
            <person name="Rubenfield M.J."/>
            <person name="Ruiz A."/>
            <person name="Russo S."/>
            <person name="Salzberg S.L."/>
            <person name="Sanchez-Gracia A."/>
            <person name="Saranga D.J."/>
            <person name="Sato H."/>
            <person name="Schaeffer S.W."/>
            <person name="Schatz M.C."/>
            <person name="Schlenke T."/>
            <person name="Schwartz R."/>
            <person name="Segarra C."/>
            <person name="Singh R.S."/>
            <person name="Sirot L."/>
            <person name="Sirota M."/>
            <person name="Sisneros N.B."/>
            <person name="Smith C.D."/>
            <person name="Smith T.F."/>
            <person name="Spieth J."/>
            <person name="Stage D.E."/>
            <person name="Stark A."/>
            <person name="Stephan W."/>
            <person name="Strausberg R.L."/>
            <person name="Strempel S."/>
            <person name="Sturgill D."/>
            <person name="Sutton G."/>
            <person name="Sutton G.G."/>
            <person name="Tao W."/>
            <person name="Teichmann S."/>
            <person name="Tobari Y.N."/>
            <person name="Tomimura Y."/>
            <person name="Tsolas J.M."/>
            <person name="Valente V.L."/>
            <person name="Venter E."/>
            <person name="Venter J.C."/>
            <person name="Vicario S."/>
            <person name="Vieira F.G."/>
            <person name="Vilella A.J."/>
            <person name="Villasante A."/>
            <person name="Walenz B."/>
            <person name="Wang J."/>
            <person name="Wasserman M."/>
            <person name="Watts T."/>
            <person name="Wilson D."/>
            <person name="Wilson R.K."/>
            <person name="Wing R.A."/>
            <person name="Wolfner M.F."/>
            <person name="Wong A."/>
            <person name="Wong G.K."/>
            <person name="Wu C.I."/>
            <person name="Wu G."/>
            <person name="Yamamoto D."/>
            <person name="Yang H.P."/>
            <person name="Yang S.P."/>
            <person name="Yorke J.A."/>
            <person name="Yoshida K."/>
            <person name="Zdobnov E."/>
            <person name="Zhang P."/>
            <person name="Zhang Y."/>
            <person name="Zimin A.V."/>
            <person name="Baldwin J."/>
            <person name="Abdouelleil A."/>
            <person name="Abdulkadir J."/>
            <person name="Abebe A."/>
            <person name="Abera B."/>
            <person name="Abreu J."/>
            <person name="Acer S.C."/>
            <person name="Aftuck L."/>
            <person name="Alexander A."/>
            <person name="An P."/>
            <person name="Anderson E."/>
            <person name="Anderson S."/>
            <person name="Arachi H."/>
            <person name="Azer M."/>
            <person name="Bachantsang P."/>
            <person name="Barry A."/>
            <person name="Bayul T."/>
            <person name="Berlin A."/>
            <person name="Bessette D."/>
            <person name="Bloom T."/>
            <person name="Blye J."/>
            <person name="Boguslavskiy L."/>
            <person name="Bonnet C."/>
            <person name="Boukhgalter B."/>
            <person name="Bourzgui I."/>
            <person name="Brown A."/>
            <person name="Cahill P."/>
            <person name="Channer S."/>
            <person name="Cheshatsang Y."/>
            <person name="Chuda L."/>
            <person name="Citroen M."/>
            <person name="Collymore A."/>
            <person name="Cooke P."/>
            <person name="Costello M."/>
            <person name="D'Aco K."/>
            <person name="Daza R."/>
            <person name="De Haan G."/>
            <person name="DeGray S."/>
            <person name="DeMaso C."/>
            <person name="Dhargay N."/>
            <person name="Dooley K."/>
            <person name="Dooley E."/>
            <person name="Doricent M."/>
            <person name="Dorje P."/>
            <person name="Dorjee K."/>
            <person name="Dupes A."/>
            <person name="Elong R."/>
            <person name="Falk J."/>
            <person name="Farina A."/>
            <person name="Faro S."/>
            <person name="Ferguson D."/>
            <person name="Fisher S."/>
            <person name="Foley C.D."/>
            <person name="Franke A."/>
            <person name="Friedrich D."/>
            <person name="Gadbois L."/>
            <person name="Gearin G."/>
            <person name="Gearin C.R."/>
            <person name="Giannoukos G."/>
            <person name="Goode T."/>
            <person name="Graham J."/>
            <person name="Grandbois E."/>
            <person name="Grewal S."/>
            <person name="Gyaltsen K."/>
            <person name="Hafez N."/>
            <person name="Hagos B."/>
            <person name="Hall J."/>
            <person name="Henson C."/>
            <person name="Hollinger A."/>
            <person name="Honan T."/>
            <person name="Huard M.D."/>
            <person name="Hughes L."/>
            <person name="Hurhula B."/>
            <person name="Husby M.E."/>
            <person name="Kamat A."/>
            <person name="Kanga B."/>
            <person name="Kashin S."/>
            <person name="Khazanovich D."/>
            <person name="Kisner P."/>
            <person name="Lance K."/>
            <person name="Lara M."/>
            <person name="Lee W."/>
            <person name="Lennon N."/>
            <person name="Letendre F."/>
            <person name="LeVine R."/>
            <person name="Lipovsky A."/>
            <person name="Liu X."/>
            <person name="Liu J."/>
            <person name="Liu S."/>
            <person name="Lokyitsang T."/>
            <person name="Lokyitsang Y."/>
            <person name="Lubonja R."/>
            <person name="Lui A."/>
            <person name="MacDonald P."/>
            <person name="Magnisalis V."/>
            <person name="Maru K."/>
            <person name="Matthews C."/>
            <person name="McCusker W."/>
            <person name="McDonough S."/>
            <person name="Mehta T."/>
            <person name="Meldrim J."/>
            <person name="Meneus L."/>
            <person name="Mihai O."/>
            <person name="Mihalev A."/>
            <person name="Mihova T."/>
            <person name="Mittelman R."/>
            <person name="Mlenga V."/>
            <person name="Montmayeur A."/>
            <person name="Mulrain L."/>
            <person name="Navidi A."/>
            <person name="Naylor J."/>
            <person name="Negash T."/>
            <person name="Nguyen T."/>
            <person name="Nguyen N."/>
            <person name="Nicol R."/>
            <person name="Norbu C."/>
            <person name="Norbu N."/>
            <person name="Novod N."/>
            <person name="O'Neill B."/>
            <person name="Osman S."/>
            <person name="Markiewicz E."/>
            <person name="Oyono O.L."/>
            <person name="Patti C."/>
            <person name="Phunkhang P."/>
            <person name="Pierre F."/>
            <person name="Priest M."/>
            <person name="Raghuraman S."/>
            <person name="Rege F."/>
            <person name="Reyes R."/>
            <person name="Rise C."/>
            <person name="Rogov P."/>
            <person name="Ross K."/>
            <person name="Ryan E."/>
            <person name="Settipalli S."/>
            <person name="Shea T."/>
            <person name="Sherpa N."/>
            <person name="Shi L."/>
            <person name="Shih D."/>
            <person name="Sparrow T."/>
            <person name="Spaulding J."/>
            <person name="Stalker J."/>
            <person name="Stange-Thomann N."/>
            <person name="Stavropoulos S."/>
            <person name="Stone C."/>
            <person name="Strader C."/>
            <person name="Tesfaye S."/>
            <person name="Thomson T."/>
            <person name="Thoulutsang Y."/>
            <person name="Thoulutsang D."/>
            <person name="Topham K."/>
            <person name="Topping I."/>
            <person name="Tsamla T."/>
            <person name="Vassiliev H."/>
            <person name="Vo A."/>
            <person name="Wangchuk T."/>
            <person name="Wangdi T."/>
            <person name="Weiand M."/>
            <person name="Wilkinson J."/>
            <person name="Wilson A."/>
            <person name="Yadav S."/>
            <person name="Young G."/>
            <person name="Yu Q."/>
            <person name="Zembek L."/>
            <person name="Zhong D."/>
            <person name="Zimmer A."/>
            <person name="Zwirko Z."/>
            <person name="Jaffe D.B."/>
            <person name="Alvarez P."/>
            <person name="Brockman W."/>
            <person name="Butler J."/>
            <person name="Chin C."/>
            <person name="Gnerre S."/>
            <person name="Grabherr M."/>
            <person name="Kleber M."/>
            <person name="Mauceli E."/>
            <person name="MacCallum I."/>
        </authorList>
    </citation>
    <scope>NUCLEOTIDE SEQUENCE [LARGE SCALE GENOMIC DNA]</scope>
    <source>
        <strain evidence="2">Tucson 15287-2541.00</strain>
    </source>
</reference>
<proteinExistence type="predicted"/>
<keyword evidence="2" id="KW-1185">Reference proteome</keyword>
<accession>B4J463</accession>
<dbReference type="FunCoup" id="B4J463">
    <property type="interactions" value="1"/>
</dbReference>
<dbReference type="OMA" id="TDDWKMQ"/>
<dbReference type="InParanoid" id="B4J463"/>
<organism evidence="2">
    <name type="scientific">Drosophila grimshawi</name>
    <name type="common">Hawaiian fruit fly</name>
    <name type="synonym">Idiomyia grimshawi</name>
    <dbReference type="NCBI Taxonomy" id="7222"/>
    <lineage>
        <taxon>Eukaryota</taxon>
        <taxon>Metazoa</taxon>
        <taxon>Ecdysozoa</taxon>
        <taxon>Arthropoda</taxon>
        <taxon>Hexapoda</taxon>
        <taxon>Insecta</taxon>
        <taxon>Pterygota</taxon>
        <taxon>Neoptera</taxon>
        <taxon>Endopterygota</taxon>
        <taxon>Diptera</taxon>
        <taxon>Brachycera</taxon>
        <taxon>Muscomorpha</taxon>
        <taxon>Ephydroidea</taxon>
        <taxon>Drosophilidae</taxon>
        <taxon>Drosophila</taxon>
        <taxon>Hawaiian Drosophila</taxon>
    </lineage>
</organism>
<protein>
    <submittedName>
        <fullName evidence="1">GH19752</fullName>
    </submittedName>
</protein>
<dbReference type="STRING" id="7222.B4J463"/>
<evidence type="ECO:0000313" key="1">
    <source>
        <dbReference type="EMBL" id="EDW02669.1"/>
    </source>
</evidence>
<dbReference type="Proteomes" id="UP000001070">
    <property type="component" value="Unassembled WGS sequence"/>
</dbReference>
<gene>
    <name evidence="1" type="primary">Dgri\GH19752</name>
    <name evidence="1" type="ORF">Dgri_GH19752</name>
</gene>
<dbReference type="HOGENOM" id="CLU_175030_0_0_1"/>
<dbReference type="OrthoDB" id="7847194at2759"/>